<dbReference type="Pfam" id="PF07714">
    <property type="entry name" value="PK_Tyr_Ser-Thr"/>
    <property type="match status" value="1"/>
</dbReference>
<dbReference type="InterPro" id="IPR050198">
    <property type="entry name" value="Non-receptor_tyrosine_kinases"/>
</dbReference>
<protein>
    <submittedName>
        <fullName evidence="5">Protein kinase domain-containing protein</fullName>
    </submittedName>
</protein>
<dbReference type="WBParaSite" id="sdigi.contig862.g9911.t1">
    <property type="protein sequence ID" value="sdigi.contig862.g9911.t1"/>
    <property type="gene ID" value="sdigi.contig862.g9911"/>
</dbReference>
<dbReference type="InterPro" id="IPR001245">
    <property type="entry name" value="Ser-Thr/Tyr_kinase_cat_dom"/>
</dbReference>
<dbReference type="PANTHER" id="PTHR24418">
    <property type="entry name" value="TYROSINE-PROTEIN KINASE"/>
    <property type="match status" value="1"/>
</dbReference>
<dbReference type="AlphaFoldDB" id="A0A915Q3M4"/>
<accession>A0A915Q3M4</accession>
<reference evidence="5" key="1">
    <citation type="submission" date="2022-11" db="UniProtKB">
        <authorList>
            <consortium name="WormBaseParasite"/>
        </authorList>
    </citation>
    <scope>IDENTIFICATION</scope>
</reference>
<keyword evidence="4" id="KW-1185">Reference proteome</keyword>
<proteinExistence type="predicted"/>
<name>A0A915Q3M4_9BILA</name>
<feature type="domain" description="Protein kinase" evidence="3">
    <location>
        <begin position="122"/>
        <end position="413"/>
    </location>
</feature>
<sequence length="415" mass="48323">MITANDNSDNDNMSNTMNLLMPSTDANQRMRHISIILHSLPYFFNSMLDDDNLEKQLLVELGDCILISCSKLKENPEPSWYLVIKEPNEVISRTRVIYRQKTLKIWNNKNTTLYEYIKKRPLKMIERPWKIHPDQVNTLTNRMMTTVSSYQFPINNQTFPLGILSQKILNFDCKRCLPVIELSITDCNIDELKILIAEAERRRGFGSIRIWRLWGVCQYATETVSLVLEDIIYGAASEFIRTNPISQTQLCKFAAQIVDGLRNLEKHSFVHRRLSIDVCLLTYNYNIKLAIYGLTPGELFPTNDDFDDIDRCRWLPPECLPDADNITGSYGTPGMIYSYGMILWSMFHGALLPYEDEPAINIRNRQYRIKNLLYIEPELVPNKIRDVILSCWSEDIAIRGRLKNIKLYLQKYLLS</sequence>
<evidence type="ECO:0000259" key="3">
    <source>
        <dbReference type="PROSITE" id="PS50011"/>
    </source>
</evidence>
<organism evidence="4 5">
    <name type="scientific">Setaria digitata</name>
    <dbReference type="NCBI Taxonomy" id="48799"/>
    <lineage>
        <taxon>Eukaryota</taxon>
        <taxon>Metazoa</taxon>
        <taxon>Ecdysozoa</taxon>
        <taxon>Nematoda</taxon>
        <taxon>Chromadorea</taxon>
        <taxon>Rhabditida</taxon>
        <taxon>Spirurina</taxon>
        <taxon>Spiruromorpha</taxon>
        <taxon>Filarioidea</taxon>
        <taxon>Setariidae</taxon>
        <taxon>Setaria</taxon>
    </lineage>
</organism>
<keyword evidence="2" id="KW-0067">ATP-binding</keyword>
<dbReference type="InterPro" id="IPR011009">
    <property type="entry name" value="Kinase-like_dom_sf"/>
</dbReference>
<evidence type="ECO:0000256" key="2">
    <source>
        <dbReference type="ARBA" id="ARBA00022840"/>
    </source>
</evidence>
<dbReference type="Gene3D" id="1.10.510.10">
    <property type="entry name" value="Transferase(Phosphotransferase) domain 1"/>
    <property type="match status" value="1"/>
</dbReference>
<dbReference type="GO" id="GO:0005524">
    <property type="term" value="F:ATP binding"/>
    <property type="evidence" value="ECO:0007669"/>
    <property type="project" value="UniProtKB-KW"/>
</dbReference>
<evidence type="ECO:0000313" key="4">
    <source>
        <dbReference type="Proteomes" id="UP000887581"/>
    </source>
</evidence>
<evidence type="ECO:0000256" key="1">
    <source>
        <dbReference type="ARBA" id="ARBA00022741"/>
    </source>
</evidence>
<keyword evidence="1" id="KW-0547">Nucleotide-binding</keyword>
<evidence type="ECO:0000313" key="5">
    <source>
        <dbReference type="WBParaSite" id="sdigi.contig862.g9911.t1"/>
    </source>
</evidence>
<dbReference type="Proteomes" id="UP000887581">
    <property type="component" value="Unplaced"/>
</dbReference>
<dbReference type="GO" id="GO:0004672">
    <property type="term" value="F:protein kinase activity"/>
    <property type="evidence" value="ECO:0007669"/>
    <property type="project" value="InterPro"/>
</dbReference>
<dbReference type="PROSITE" id="PS50011">
    <property type="entry name" value="PROTEIN_KINASE_DOM"/>
    <property type="match status" value="1"/>
</dbReference>
<dbReference type="SUPFAM" id="SSF56112">
    <property type="entry name" value="Protein kinase-like (PK-like)"/>
    <property type="match status" value="1"/>
</dbReference>
<dbReference type="InterPro" id="IPR000719">
    <property type="entry name" value="Prot_kinase_dom"/>
</dbReference>